<dbReference type="AlphaFoldDB" id="M8B6V5"/>
<feature type="compositionally biased region" description="Acidic residues" evidence="1">
    <location>
        <begin position="69"/>
        <end position="80"/>
    </location>
</feature>
<accession>M8B6V5</accession>
<proteinExistence type="predicted"/>
<sequence length="124" mass="12566">MGRGAKAGATPVEAPQSPPAAAAAEASSTTPATEALSTTPTAEEAPSSAPVDTATGLDSERPVSWSSLADEEEDEDDDDVMAPRTLSPAIKSSVSAARQGVVCDADTCGGWQKGLPRRDVQTPK</sequence>
<evidence type="ECO:0000313" key="2">
    <source>
        <dbReference type="EnsemblPlants" id="EMT09340"/>
    </source>
</evidence>
<name>M8B6V5_AEGTA</name>
<feature type="region of interest" description="Disordered" evidence="1">
    <location>
        <begin position="1"/>
        <end position="98"/>
    </location>
</feature>
<reference evidence="2" key="1">
    <citation type="submission" date="2015-06" db="UniProtKB">
        <authorList>
            <consortium name="EnsemblPlants"/>
        </authorList>
    </citation>
    <scope>IDENTIFICATION</scope>
</reference>
<organism evidence="2">
    <name type="scientific">Aegilops tauschii</name>
    <name type="common">Tausch's goatgrass</name>
    <name type="synonym">Aegilops squarrosa</name>
    <dbReference type="NCBI Taxonomy" id="37682"/>
    <lineage>
        <taxon>Eukaryota</taxon>
        <taxon>Viridiplantae</taxon>
        <taxon>Streptophyta</taxon>
        <taxon>Embryophyta</taxon>
        <taxon>Tracheophyta</taxon>
        <taxon>Spermatophyta</taxon>
        <taxon>Magnoliopsida</taxon>
        <taxon>Liliopsida</taxon>
        <taxon>Poales</taxon>
        <taxon>Poaceae</taxon>
        <taxon>BOP clade</taxon>
        <taxon>Pooideae</taxon>
        <taxon>Triticodae</taxon>
        <taxon>Triticeae</taxon>
        <taxon>Triticinae</taxon>
        <taxon>Aegilops</taxon>
    </lineage>
</organism>
<protein>
    <submittedName>
        <fullName evidence="2">Uncharacterized protein</fullName>
    </submittedName>
</protein>
<dbReference type="EnsemblPlants" id="EMT09340">
    <property type="protein sequence ID" value="EMT09340"/>
    <property type="gene ID" value="F775_27906"/>
</dbReference>
<feature type="compositionally biased region" description="Low complexity" evidence="1">
    <location>
        <begin position="13"/>
        <end position="46"/>
    </location>
</feature>
<evidence type="ECO:0000256" key="1">
    <source>
        <dbReference type="SAM" id="MobiDB-lite"/>
    </source>
</evidence>